<dbReference type="KEGG" id="samy:DB32_008471"/>
<feature type="transmembrane region" description="Helical" evidence="1">
    <location>
        <begin position="344"/>
        <end position="364"/>
    </location>
</feature>
<gene>
    <name evidence="2" type="ORF">DB32_008471</name>
</gene>
<accession>A0A0F6YNE0</accession>
<name>A0A0F6YNE0_9BACT</name>
<evidence type="ECO:0008006" key="4">
    <source>
        <dbReference type="Google" id="ProtNLM"/>
    </source>
</evidence>
<dbReference type="AlphaFoldDB" id="A0A0F6YNE0"/>
<proteinExistence type="predicted"/>
<dbReference type="EMBL" id="CP011125">
    <property type="protein sequence ID" value="AKF11322.1"/>
    <property type="molecule type" value="Genomic_DNA"/>
</dbReference>
<sequence>MTARIDSGSVLLFRFLDVADELDLDRAPMLLESRATVRRVSIRRESSVALALETLPVELDLGPRTITLGDGTELAVTARLRLFRFGVVAVVLEVPIAPGTALEDLVPLAASTWEASAIDDAARAIARELAEPLVALANEPLTELPQIERYAVVFVRAITGDPLARPEIVARLLLGESDPRPVSQAACEHVLAHRFQYYVDDLAIVHATSALVIEPSDDRDVVLALELACSQLLEFRVYDAIIDRELDRVYDELGHATKRGWWIFGRAHEALSRRAQLHMVELSELADRAESAVRVASDTYLARVYLAALERQHALAWRDSVMRKLRLFAQAYDVLKDEAHARRALAVEYVIVLLIAFEIVMALLER</sequence>
<evidence type="ECO:0000313" key="3">
    <source>
        <dbReference type="Proteomes" id="UP000034883"/>
    </source>
</evidence>
<keyword evidence="1" id="KW-0812">Transmembrane</keyword>
<dbReference type="STRING" id="927083.DB32_008471"/>
<keyword evidence="3" id="KW-1185">Reference proteome</keyword>
<organism evidence="2 3">
    <name type="scientific">Sandaracinus amylolyticus</name>
    <dbReference type="NCBI Taxonomy" id="927083"/>
    <lineage>
        <taxon>Bacteria</taxon>
        <taxon>Pseudomonadati</taxon>
        <taxon>Myxococcota</taxon>
        <taxon>Polyangia</taxon>
        <taxon>Polyangiales</taxon>
        <taxon>Sandaracinaceae</taxon>
        <taxon>Sandaracinus</taxon>
    </lineage>
</organism>
<evidence type="ECO:0000256" key="1">
    <source>
        <dbReference type="SAM" id="Phobius"/>
    </source>
</evidence>
<keyword evidence="1" id="KW-0472">Membrane</keyword>
<keyword evidence="1" id="KW-1133">Transmembrane helix</keyword>
<dbReference type="Proteomes" id="UP000034883">
    <property type="component" value="Chromosome"/>
</dbReference>
<evidence type="ECO:0000313" key="2">
    <source>
        <dbReference type="EMBL" id="AKF11322.1"/>
    </source>
</evidence>
<protein>
    <recommendedName>
        <fullName evidence="4">DUF155 domain-containing protein</fullName>
    </recommendedName>
</protein>
<reference evidence="2 3" key="1">
    <citation type="submission" date="2015-03" db="EMBL/GenBank/DDBJ databases">
        <title>Genome assembly of Sandaracinus amylolyticus DSM 53668.</title>
        <authorList>
            <person name="Sharma G."/>
            <person name="Subramanian S."/>
        </authorList>
    </citation>
    <scope>NUCLEOTIDE SEQUENCE [LARGE SCALE GENOMIC DNA]</scope>
    <source>
        <strain evidence="2 3">DSM 53668</strain>
    </source>
</reference>